<dbReference type="Proteomes" id="UP001372834">
    <property type="component" value="Unassembled WGS sequence"/>
</dbReference>
<evidence type="ECO:0000313" key="2">
    <source>
        <dbReference type="EMBL" id="KAK6643589.1"/>
    </source>
</evidence>
<gene>
    <name evidence="2" type="ORF">RUM43_005099</name>
</gene>
<feature type="compositionally biased region" description="Polar residues" evidence="1">
    <location>
        <begin position="150"/>
        <end position="187"/>
    </location>
</feature>
<sequence length="283" mass="31619">MSPDDHEQTNPEGVQNHIREISNHPGSYSRKTEMRWSLYQRKFFPGATLQVPTGVVDDTNVRIPCSCSYTGKAIVDGAVTEPEMSANKGASLWSAPEISDDSRRSSSHYYSEEESQEEEIKAVSEIAYPRYLTRMNSIDVDTQEIEMTSLRSPCSSSQIPTEFNPGTLSLSSNSSPRRTNETRQNGSLRRETFRNNRRLARGDFISGDSIESSFRFSMSRQETVETDLKPDYESFCAAVAFGGRNSGILRMEAEEAPCRKEQVNGKEISGNDGAPGKNQCRVL</sequence>
<feature type="region of interest" description="Disordered" evidence="1">
    <location>
        <begin position="1"/>
        <end position="28"/>
    </location>
</feature>
<evidence type="ECO:0000313" key="3">
    <source>
        <dbReference type="Proteomes" id="UP001372834"/>
    </source>
</evidence>
<protein>
    <submittedName>
        <fullName evidence="2">Uncharacterized protein</fullName>
    </submittedName>
</protein>
<comment type="caution">
    <text evidence="2">The sequence shown here is derived from an EMBL/GenBank/DDBJ whole genome shotgun (WGS) entry which is preliminary data.</text>
</comment>
<feature type="region of interest" description="Disordered" evidence="1">
    <location>
        <begin position="150"/>
        <end position="194"/>
    </location>
</feature>
<organism evidence="2 3">
    <name type="scientific">Polyplax serrata</name>
    <name type="common">Common mouse louse</name>
    <dbReference type="NCBI Taxonomy" id="468196"/>
    <lineage>
        <taxon>Eukaryota</taxon>
        <taxon>Metazoa</taxon>
        <taxon>Ecdysozoa</taxon>
        <taxon>Arthropoda</taxon>
        <taxon>Hexapoda</taxon>
        <taxon>Insecta</taxon>
        <taxon>Pterygota</taxon>
        <taxon>Neoptera</taxon>
        <taxon>Paraneoptera</taxon>
        <taxon>Psocodea</taxon>
        <taxon>Troctomorpha</taxon>
        <taxon>Phthiraptera</taxon>
        <taxon>Anoplura</taxon>
        <taxon>Polyplacidae</taxon>
        <taxon>Polyplax</taxon>
    </lineage>
</organism>
<dbReference type="EMBL" id="JAWJWE010000002">
    <property type="protein sequence ID" value="KAK6643589.1"/>
    <property type="molecule type" value="Genomic_DNA"/>
</dbReference>
<accession>A0AAN8SCK5</accession>
<feature type="region of interest" description="Disordered" evidence="1">
    <location>
        <begin position="262"/>
        <end position="283"/>
    </location>
</feature>
<feature type="region of interest" description="Disordered" evidence="1">
    <location>
        <begin position="87"/>
        <end position="116"/>
    </location>
</feature>
<dbReference type="AlphaFoldDB" id="A0AAN8SCK5"/>
<proteinExistence type="predicted"/>
<evidence type="ECO:0000256" key="1">
    <source>
        <dbReference type="SAM" id="MobiDB-lite"/>
    </source>
</evidence>
<reference evidence="2 3" key="1">
    <citation type="submission" date="2023-10" db="EMBL/GenBank/DDBJ databases">
        <title>Genomes of two closely related lineages of the louse Polyplax serrata with different host specificities.</title>
        <authorList>
            <person name="Martinu J."/>
            <person name="Tarabai H."/>
            <person name="Stefka J."/>
            <person name="Hypsa V."/>
        </authorList>
    </citation>
    <scope>NUCLEOTIDE SEQUENCE [LARGE SCALE GENOMIC DNA]</scope>
    <source>
        <strain evidence="2">HR10_N</strain>
    </source>
</reference>
<name>A0AAN8SCK5_POLSC</name>